<dbReference type="AlphaFoldDB" id="A0A9Q1UZQ0"/>
<protein>
    <submittedName>
        <fullName evidence="1">Uncharacterized protein</fullName>
    </submittedName>
</protein>
<gene>
    <name evidence="1" type="ORF">ADU74_05510</name>
</gene>
<evidence type="ECO:0000313" key="1">
    <source>
        <dbReference type="EMBL" id="KOA89114.1"/>
    </source>
</evidence>
<reference evidence="1 2" key="1">
    <citation type="submission" date="2015-07" db="EMBL/GenBank/DDBJ databases">
        <title>Draft genome sequences of 17 French Clostridium botulinum group III.</title>
        <authorList>
            <person name="Woudstra C."/>
            <person name="Le Marechal C."/>
            <person name="Souillard R."/>
            <person name="Bayon-Auboyer M.-H."/>
            <person name="Dessouter D."/>
            <person name="Fach P."/>
        </authorList>
    </citation>
    <scope>NUCLEOTIDE SEQUENCE [LARGE SCALE GENOMIC DNA]</scope>
    <source>
        <strain evidence="1 2">12LNRI-CD</strain>
    </source>
</reference>
<dbReference type="Proteomes" id="UP000037540">
    <property type="component" value="Unassembled WGS sequence"/>
</dbReference>
<accession>A0A9Q1UZQ0</accession>
<dbReference type="RefSeq" id="WP_013726265.1">
    <property type="nucleotide sequence ID" value="NZ_LGVP01000018.1"/>
</dbReference>
<proteinExistence type="predicted"/>
<evidence type="ECO:0000313" key="2">
    <source>
        <dbReference type="Proteomes" id="UP000037540"/>
    </source>
</evidence>
<dbReference type="EMBL" id="LGVR01000020">
    <property type="protein sequence ID" value="KOA89114.1"/>
    <property type="molecule type" value="Genomic_DNA"/>
</dbReference>
<organism evidence="1 2">
    <name type="scientific">Clostridium botulinum</name>
    <dbReference type="NCBI Taxonomy" id="1491"/>
    <lineage>
        <taxon>Bacteria</taxon>
        <taxon>Bacillati</taxon>
        <taxon>Bacillota</taxon>
        <taxon>Clostridia</taxon>
        <taxon>Eubacteriales</taxon>
        <taxon>Clostridiaceae</taxon>
        <taxon>Clostridium</taxon>
    </lineage>
</organism>
<sequence length="167" mass="19161">MDNTCCCCNCPTSCNAYMHVYNYGNYYLRFCGTYKVCGVTYKYQSKFINMCEDELIYIPNKATCITLTVEMCSCSCESQWQVIMKKNYKCASERCFVAYGSECCYCCKQVPCDVMSMLKDSLPQGVFMPSDYICDNWSKYCSYNPCKAYGNKCCKSNPSYLSNTDNC</sequence>
<comment type="caution">
    <text evidence="1">The sequence shown here is derived from an EMBL/GenBank/DDBJ whole genome shotgun (WGS) entry which is preliminary data.</text>
</comment>
<name>A0A9Q1UZQ0_CLOBO</name>